<evidence type="ECO:0000256" key="1">
    <source>
        <dbReference type="SAM" id="MobiDB-lite"/>
    </source>
</evidence>
<name>A0A0F7L6E8_9VIRU</name>
<reference evidence="2" key="1">
    <citation type="journal article" date="2015" name="Front. Microbiol.">
        <title>Combining genomic sequencing methods to explore viral diversity and reveal potential virus-host interactions.</title>
        <authorList>
            <person name="Chow C.E."/>
            <person name="Winget D.M."/>
            <person name="White R.A.III."/>
            <person name="Hallam S.J."/>
            <person name="Suttle C.A."/>
        </authorList>
    </citation>
    <scope>NUCLEOTIDE SEQUENCE</scope>
    <source>
        <strain evidence="2">Anoxic2_5</strain>
    </source>
</reference>
<keyword evidence="2" id="KW-0489">Methyltransferase</keyword>
<evidence type="ECO:0000313" key="2">
    <source>
        <dbReference type="EMBL" id="AKH47077.1"/>
    </source>
</evidence>
<sequence>MEESSLEADFIVGGVVAELGKDGGQVVPAVVVGLNADVPAGFSGGQALAGDSGAACPSIGFEDQFAGSAAGADDAVVEGEGLLAGMQCETVRPSEAVNARDLAMPPHVANADRVRKGWSACFVLGPQVVVLGPQVVVGGPQVVVGGQDEVAPLPRGSGRARLHRRGATLPHVPRWEVLAALPVRNAAREATRRTRECSRQVAAGHPRANSLLCQECSRRVALVAVGGFGDLRASAGVGRPLLALVVAARLRQGEPHPHSGSVDLAGHAGDPLVPRDATTERPPRSPHGSTQIALALISPPDIHGGRRSARNAPRLDVWAVPLGQVSGLHLVPVHAHAHGIGAVRDDQ</sequence>
<feature type="region of interest" description="Disordered" evidence="1">
    <location>
        <begin position="253"/>
        <end position="289"/>
    </location>
</feature>
<proteinExistence type="predicted"/>
<dbReference type="EMBL" id="KR029589">
    <property type="protein sequence ID" value="AKH47077.1"/>
    <property type="molecule type" value="Genomic_DNA"/>
</dbReference>
<organism evidence="2">
    <name type="scientific">uncultured marine virus</name>
    <dbReference type="NCBI Taxonomy" id="186617"/>
    <lineage>
        <taxon>Viruses</taxon>
        <taxon>environmental samples</taxon>
    </lineage>
</organism>
<reference evidence="2" key="2">
    <citation type="submission" date="2015-03" db="EMBL/GenBank/DDBJ databases">
        <authorList>
            <person name="Chow C.-E.T."/>
            <person name="Winget D.M."/>
            <person name="White R.A.III."/>
            <person name="Hallam S.J."/>
            <person name="Suttle C.A."/>
        </authorList>
    </citation>
    <scope>NUCLEOTIDE SEQUENCE</scope>
    <source>
        <strain evidence="2">Anoxic2_5</strain>
    </source>
</reference>
<dbReference type="GO" id="GO:0032259">
    <property type="term" value="P:methylation"/>
    <property type="evidence" value="ECO:0007669"/>
    <property type="project" value="UniProtKB-KW"/>
</dbReference>
<protein>
    <submittedName>
        <fullName evidence="2">DNA methylase</fullName>
    </submittedName>
</protein>
<accession>A0A0F7L6E8</accession>
<keyword evidence="2" id="KW-0808">Transferase</keyword>
<dbReference type="GO" id="GO:0008168">
    <property type="term" value="F:methyltransferase activity"/>
    <property type="evidence" value="ECO:0007669"/>
    <property type="project" value="UniProtKB-KW"/>
</dbReference>